<dbReference type="Gene3D" id="2.30.29.30">
    <property type="entry name" value="Pleckstrin-homology domain (PH domain)/Phosphotyrosine-binding domain (PTB)"/>
    <property type="match status" value="1"/>
</dbReference>
<dbReference type="AlphaFoldDB" id="A0AAD8MUA5"/>
<protein>
    <submittedName>
        <fullName evidence="3">GRAM domain-containing protein</fullName>
    </submittedName>
</protein>
<name>A0AAD8MUA5_9APIA</name>
<comment type="similarity">
    <text evidence="1">Belongs to the GEM family.</text>
</comment>
<dbReference type="Pfam" id="PF02893">
    <property type="entry name" value="GRAM"/>
    <property type="match status" value="1"/>
</dbReference>
<reference evidence="3" key="2">
    <citation type="submission" date="2023-05" db="EMBL/GenBank/DDBJ databases">
        <authorList>
            <person name="Schelkunov M.I."/>
        </authorList>
    </citation>
    <scope>NUCLEOTIDE SEQUENCE</scope>
    <source>
        <strain evidence="3">Hsosn_3</strain>
        <tissue evidence="3">Leaf</tissue>
    </source>
</reference>
<evidence type="ECO:0000313" key="3">
    <source>
        <dbReference type="EMBL" id="KAK1385369.1"/>
    </source>
</evidence>
<sequence>MKNQVEEHAIGTLISSATYSTERSLTKLLTDHNLDIQSYNPPSNAISTFNQNKLESTKCRTNKLVERTDSFAQRVREHVRLGSNVTETLKGKLSLGAMIFRLGGIRKVFNQKFNTREGEKLLKASQCYLSTTAGPIAGLLFISTDKVAFCSKRLIKVSCPTGEFHKVHYKVVIPLEKIERVNERENLKQPSRKYIQIVTGDDFEFWFMGLLNYQKTIKYIKNVLFRTL</sequence>
<gene>
    <name evidence="3" type="ORF">POM88_023104</name>
</gene>
<organism evidence="3 4">
    <name type="scientific">Heracleum sosnowskyi</name>
    <dbReference type="NCBI Taxonomy" id="360622"/>
    <lineage>
        <taxon>Eukaryota</taxon>
        <taxon>Viridiplantae</taxon>
        <taxon>Streptophyta</taxon>
        <taxon>Embryophyta</taxon>
        <taxon>Tracheophyta</taxon>
        <taxon>Spermatophyta</taxon>
        <taxon>Magnoliopsida</taxon>
        <taxon>eudicotyledons</taxon>
        <taxon>Gunneridae</taxon>
        <taxon>Pentapetalae</taxon>
        <taxon>asterids</taxon>
        <taxon>campanulids</taxon>
        <taxon>Apiales</taxon>
        <taxon>Apiaceae</taxon>
        <taxon>Apioideae</taxon>
        <taxon>apioid superclade</taxon>
        <taxon>Tordylieae</taxon>
        <taxon>Tordyliinae</taxon>
        <taxon>Heracleum</taxon>
    </lineage>
</organism>
<evidence type="ECO:0000256" key="1">
    <source>
        <dbReference type="ARBA" id="ARBA00009414"/>
    </source>
</evidence>
<keyword evidence="4" id="KW-1185">Reference proteome</keyword>
<dbReference type="SMART" id="SM00568">
    <property type="entry name" value="GRAM"/>
    <property type="match status" value="1"/>
</dbReference>
<dbReference type="EMBL" id="JAUIZM010000005">
    <property type="protein sequence ID" value="KAK1385369.1"/>
    <property type="molecule type" value="Genomic_DNA"/>
</dbReference>
<dbReference type="InterPro" id="IPR037848">
    <property type="entry name" value="GEM-like"/>
</dbReference>
<reference evidence="3" key="1">
    <citation type="submission" date="2023-02" db="EMBL/GenBank/DDBJ databases">
        <title>Genome of toxic invasive species Heracleum sosnowskyi carries increased number of genes despite the absence of recent whole-genome duplications.</title>
        <authorList>
            <person name="Schelkunov M."/>
            <person name="Shtratnikova V."/>
            <person name="Makarenko M."/>
            <person name="Klepikova A."/>
            <person name="Omelchenko D."/>
            <person name="Novikova G."/>
            <person name="Obukhova E."/>
            <person name="Bogdanov V."/>
            <person name="Penin A."/>
            <person name="Logacheva M."/>
        </authorList>
    </citation>
    <scope>NUCLEOTIDE SEQUENCE</scope>
    <source>
        <strain evidence="3">Hsosn_3</strain>
        <tissue evidence="3">Leaf</tissue>
    </source>
</reference>
<comment type="caution">
    <text evidence="3">The sequence shown here is derived from an EMBL/GenBank/DDBJ whole genome shotgun (WGS) entry which is preliminary data.</text>
</comment>
<proteinExistence type="inferred from homology"/>
<accession>A0AAD8MUA5</accession>
<dbReference type="InterPro" id="IPR004182">
    <property type="entry name" value="GRAM"/>
</dbReference>
<evidence type="ECO:0000313" key="4">
    <source>
        <dbReference type="Proteomes" id="UP001237642"/>
    </source>
</evidence>
<dbReference type="InterPro" id="IPR011993">
    <property type="entry name" value="PH-like_dom_sf"/>
</dbReference>
<evidence type="ECO:0000259" key="2">
    <source>
        <dbReference type="SMART" id="SM00568"/>
    </source>
</evidence>
<feature type="domain" description="GRAM" evidence="2">
    <location>
        <begin position="107"/>
        <end position="185"/>
    </location>
</feature>
<dbReference type="PANTHER" id="PTHR31969">
    <property type="entry name" value="GEM-LIKE PROTEIN 2"/>
    <property type="match status" value="1"/>
</dbReference>
<dbReference type="Proteomes" id="UP001237642">
    <property type="component" value="Unassembled WGS sequence"/>
</dbReference>